<organism evidence="1">
    <name type="scientific">Candidatus Iainarchaeum sp</name>
    <dbReference type="NCBI Taxonomy" id="3101447"/>
    <lineage>
        <taxon>Archaea</taxon>
        <taxon>Candidatus Iainarchaeota</taxon>
        <taxon>Candidatus Iainarchaeia</taxon>
        <taxon>Candidatus Iainarchaeales</taxon>
        <taxon>Candidatus Iainarchaeaceae</taxon>
        <taxon>Candidatus Iainarchaeum</taxon>
    </lineage>
</organism>
<dbReference type="PANTHER" id="PTHR30037:SF3">
    <property type="entry name" value="BLR0857 PROTEIN"/>
    <property type="match status" value="1"/>
</dbReference>
<dbReference type="SUPFAM" id="SSF48150">
    <property type="entry name" value="DNA-glycosylase"/>
    <property type="match status" value="1"/>
</dbReference>
<dbReference type="Gene3D" id="1.10.340.30">
    <property type="entry name" value="Hypothetical protein, domain 2"/>
    <property type="match status" value="1"/>
</dbReference>
<dbReference type="Proteomes" id="UP000596004">
    <property type="component" value="Chromosome"/>
</dbReference>
<sequence>MKQRVYKAKTDSGLLDQISFIVFVIRFNYRLVEKKWPQIQKAFYQFDVKKLAKMDENDLDSFMQAEGMIKNKFKMRAVLQNAKIIQQKQKQFGSALKWIEHCKKESQNSPILAKQLNECFQEFQGIGKMTSGWLESLYSSKKDFVEYEMPD</sequence>
<dbReference type="InterPro" id="IPR005019">
    <property type="entry name" value="Adenine_glyco"/>
</dbReference>
<dbReference type="PANTHER" id="PTHR30037">
    <property type="entry name" value="DNA-3-METHYLADENINE GLYCOSYLASE 1"/>
    <property type="match status" value="1"/>
</dbReference>
<gene>
    <name evidence="1" type="ORF">IPJ89_04405</name>
</gene>
<dbReference type="AlphaFoldDB" id="A0A7T9DJD8"/>
<accession>A0A7T9DJD8</accession>
<reference evidence="1" key="1">
    <citation type="submission" date="2020-11" db="EMBL/GenBank/DDBJ databases">
        <title>Connecting structure to function with the recovery of over 1000 high-quality activated sludge metagenome-assembled genomes encoding full-length rRNA genes using long-read sequencing.</title>
        <authorList>
            <person name="Singleton C.M."/>
            <person name="Petriglieri F."/>
            <person name="Kristensen J.M."/>
            <person name="Kirkegaard R.H."/>
            <person name="Michaelsen T.Y."/>
            <person name="Andersen M.H."/>
            <person name="Karst S.M."/>
            <person name="Dueholm M.S."/>
            <person name="Nielsen P.H."/>
            <person name="Albertsen M."/>
        </authorList>
    </citation>
    <scope>NUCLEOTIDE SEQUENCE</scope>
    <source>
        <strain evidence="1">Fred_18-Q3-R57-64_BAT3C.431</strain>
    </source>
</reference>
<dbReference type="Pfam" id="PF03352">
    <property type="entry name" value="Adenine_glyco"/>
    <property type="match status" value="1"/>
</dbReference>
<evidence type="ECO:0000313" key="1">
    <source>
        <dbReference type="EMBL" id="QQR92370.1"/>
    </source>
</evidence>
<dbReference type="InterPro" id="IPR011257">
    <property type="entry name" value="DNA_glycosylase"/>
</dbReference>
<name>A0A7T9DJD8_9ARCH</name>
<protein>
    <submittedName>
        <fullName evidence="1">DNA-3-methyladenine glycosylase I</fullName>
    </submittedName>
</protein>
<dbReference type="InterPro" id="IPR052891">
    <property type="entry name" value="DNA-3mA_glycosylase"/>
</dbReference>
<dbReference type="EMBL" id="CP064981">
    <property type="protein sequence ID" value="QQR92370.1"/>
    <property type="molecule type" value="Genomic_DNA"/>
</dbReference>
<proteinExistence type="predicted"/>
<dbReference type="GO" id="GO:0008725">
    <property type="term" value="F:DNA-3-methyladenine glycosylase activity"/>
    <property type="evidence" value="ECO:0007669"/>
    <property type="project" value="InterPro"/>
</dbReference>
<dbReference type="GO" id="GO:0006284">
    <property type="term" value="P:base-excision repair"/>
    <property type="evidence" value="ECO:0007669"/>
    <property type="project" value="InterPro"/>
</dbReference>